<dbReference type="RefSeq" id="WP_121000930.1">
    <property type="nucleotide sequence ID" value="NZ_RBXO01000001.1"/>
</dbReference>
<proteinExistence type="predicted"/>
<name>A0A495VR14_9PSEU</name>
<evidence type="ECO:0000256" key="1">
    <source>
        <dbReference type="SAM" id="MobiDB-lite"/>
    </source>
</evidence>
<comment type="caution">
    <text evidence="2">The sequence shown here is derived from an EMBL/GenBank/DDBJ whole genome shotgun (WGS) entry which is preliminary data.</text>
</comment>
<dbReference type="Proteomes" id="UP000282084">
    <property type="component" value="Unassembled WGS sequence"/>
</dbReference>
<dbReference type="EMBL" id="RBXO01000001">
    <property type="protein sequence ID" value="RKT51826.1"/>
    <property type="molecule type" value="Genomic_DNA"/>
</dbReference>
<gene>
    <name evidence="2" type="ORF">C8E97_0313</name>
</gene>
<feature type="compositionally biased region" description="Basic and acidic residues" evidence="1">
    <location>
        <begin position="82"/>
        <end position="95"/>
    </location>
</feature>
<accession>A0A495VR14</accession>
<evidence type="ECO:0000313" key="3">
    <source>
        <dbReference type="Proteomes" id="UP000282084"/>
    </source>
</evidence>
<sequence length="242" mass="24507">MQGYTDEQGRFRPIEGKGKGKGKGGAGVVVAGVAALGVLSAGAGAGTGAVGAGAGAVAEAGVAQAGVGSVRLGGSAGQLRARKSEGQRAARRGEPEGAWQRMGLRQVKRTAKQQAECVAVTFGQVREFVATHRCAYLDRVLFAVADEAGNTAVVSVAWVGLAGSADARRFQDLVDVQGSGDITPLGARVLELDDVTFTGLRYGSDRDGAGVAVAEAENGPGGRFDHESLDAIAEVAAHLPRP</sequence>
<evidence type="ECO:0000313" key="2">
    <source>
        <dbReference type="EMBL" id="RKT51826.1"/>
    </source>
</evidence>
<feature type="compositionally biased region" description="Basic and acidic residues" evidence="1">
    <location>
        <begin position="7"/>
        <end position="18"/>
    </location>
</feature>
<organism evidence="2 3">
    <name type="scientific">Saccharothrix australiensis</name>
    <dbReference type="NCBI Taxonomy" id="2072"/>
    <lineage>
        <taxon>Bacteria</taxon>
        <taxon>Bacillati</taxon>
        <taxon>Actinomycetota</taxon>
        <taxon>Actinomycetes</taxon>
        <taxon>Pseudonocardiales</taxon>
        <taxon>Pseudonocardiaceae</taxon>
        <taxon>Saccharothrix</taxon>
    </lineage>
</organism>
<dbReference type="OrthoDB" id="3470137at2"/>
<dbReference type="AlphaFoldDB" id="A0A495VR14"/>
<keyword evidence="3" id="KW-1185">Reference proteome</keyword>
<protein>
    <submittedName>
        <fullName evidence="2">Uncharacterized protein</fullName>
    </submittedName>
</protein>
<feature type="region of interest" description="Disordered" evidence="1">
    <location>
        <begin position="78"/>
        <end position="100"/>
    </location>
</feature>
<feature type="region of interest" description="Disordered" evidence="1">
    <location>
        <begin position="1"/>
        <end position="24"/>
    </location>
</feature>
<reference evidence="2 3" key="1">
    <citation type="submission" date="2018-10" db="EMBL/GenBank/DDBJ databases">
        <title>Sequencing the genomes of 1000 actinobacteria strains.</title>
        <authorList>
            <person name="Klenk H.-P."/>
        </authorList>
    </citation>
    <scope>NUCLEOTIDE SEQUENCE [LARGE SCALE GENOMIC DNA]</scope>
    <source>
        <strain evidence="2 3">DSM 43800</strain>
    </source>
</reference>